<reference evidence="1 2" key="1">
    <citation type="submission" date="2017-09" db="EMBL/GenBank/DDBJ databases">
        <title>Genomics of the genus Arcobacter.</title>
        <authorList>
            <person name="Perez-Cataluna A."/>
            <person name="Figueras M.J."/>
            <person name="Salas-Masso N."/>
        </authorList>
    </citation>
    <scope>NUCLEOTIDE SEQUENCE [LARGE SCALE GENOMIC DNA]</scope>
    <source>
        <strain evidence="1 2">F156-34</strain>
    </source>
</reference>
<organism evidence="1 2">
    <name type="scientific">Halarcobacter mediterraneus</name>
    <dbReference type="NCBI Taxonomy" id="2023153"/>
    <lineage>
        <taxon>Bacteria</taxon>
        <taxon>Pseudomonadati</taxon>
        <taxon>Campylobacterota</taxon>
        <taxon>Epsilonproteobacteria</taxon>
        <taxon>Campylobacterales</taxon>
        <taxon>Arcobacteraceae</taxon>
        <taxon>Halarcobacter</taxon>
    </lineage>
</organism>
<protein>
    <submittedName>
        <fullName evidence="1">Malate dehydrogenase</fullName>
    </submittedName>
</protein>
<comment type="caution">
    <text evidence="1">The sequence shown here is derived from an EMBL/GenBank/DDBJ whole genome shotgun (WGS) entry which is preliminary data.</text>
</comment>
<gene>
    <name evidence="1" type="ORF">CP965_01900</name>
</gene>
<accession>A0A4Q1AVK9</accession>
<dbReference type="Proteomes" id="UP000289718">
    <property type="component" value="Unassembled WGS sequence"/>
</dbReference>
<dbReference type="EMBL" id="NXIE01000001">
    <property type="protein sequence ID" value="RXK14224.1"/>
    <property type="molecule type" value="Genomic_DNA"/>
</dbReference>
<sequence>MANKKPIIDLKHKNIEYQENNQTIKLKTFNKKNMTIDITIYENGKYMKDSNIVFAHLPKSIKSLIKPL</sequence>
<dbReference type="OrthoDB" id="5347067at2"/>
<name>A0A4Q1AVK9_9BACT</name>
<evidence type="ECO:0000313" key="2">
    <source>
        <dbReference type="Proteomes" id="UP000289718"/>
    </source>
</evidence>
<dbReference type="AlphaFoldDB" id="A0A4Q1AVK9"/>
<proteinExistence type="predicted"/>
<evidence type="ECO:0000313" key="1">
    <source>
        <dbReference type="EMBL" id="RXK14224.1"/>
    </source>
</evidence>
<keyword evidence="2" id="KW-1185">Reference proteome</keyword>
<dbReference type="RefSeq" id="WP_129060335.1">
    <property type="nucleotide sequence ID" value="NZ_NXIE01000001.1"/>
</dbReference>